<dbReference type="PANTHER" id="PTHR24242:SF359">
    <property type="entry name" value="ODORANT RECEPTOR-RELATED"/>
    <property type="match status" value="1"/>
</dbReference>
<dbReference type="PRINTS" id="PR00237">
    <property type="entry name" value="GPCRRHODOPSN"/>
</dbReference>
<dbReference type="Bgee" id="ENSAMXG00000020678">
    <property type="expression patterns" value="Expressed in camera-type eye and 4 other cell types or tissues"/>
</dbReference>
<proteinExistence type="inferred from homology"/>
<evidence type="ECO:0000256" key="9">
    <source>
        <dbReference type="ARBA" id="ARBA00023157"/>
    </source>
</evidence>
<evidence type="ECO:0000256" key="6">
    <source>
        <dbReference type="ARBA" id="ARBA00022989"/>
    </source>
</evidence>
<evidence type="ECO:0000256" key="7">
    <source>
        <dbReference type="ARBA" id="ARBA00023040"/>
    </source>
</evidence>
<reference evidence="17" key="2">
    <citation type="journal article" date="2014" name="Nat. Commun.">
        <title>The cavefish genome reveals candidate genes for eye loss.</title>
        <authorList>
            <person name="McGaugh S.E."/>
            <person name="Gross J.B."/>
            <person name="Aken B."/>
            <person name="Blin M."/>
            <person name="Borowsky R."/>
            <person name="Chalopin D."/>
            <person name="Hinaux H."/>
            <person name="Jeffery W.R."/>
            <person name="Keene A."/>
            <person name="Ma L."/>
            <person name="Minx P."/>
            <person name="Murphy D."/>
            <person name="O'Quin K.E."/>
            <person name="Retaux S."/>
            <person name="Rohner N."/>
            <person name="Searle S.M."/>
            <person name="Stahl B.A."/>
            <person name="Tabin C."/>
            <person name="Volff J.N."/>
            <person name="Yoshizawa M."/>
            <person name="Warren W.C."/>
        </authorList>
    </citation>
    <scope>NUCLEOTIDE SEQUENCE [LARGE SCALE GENOMIC DNA]</scope>
    <source>
        <strain evidence="17">female</strain>
    </source>
</reference>
<feature type="transmembrane region" description="Helical" evidence="14">
    <location>
        <begin position="234"/>
        <end position="262"/>
    </location>
</feature>
<accession>W5LN85</accession>
<evidence type="ECO:0000313" key="16">
    <source>
        <dbReference type="Ensembl" id="ENSAMXP00000021297.2"/>
    </source>
</evidence>
<reference evidence="16" key="4">
    <citation type="submission" date="2025-09" db="UniProtKB">
        <authorList>
            <consortium name="Ensembl"/>
        </authorList>
    </citation>
    <scope>IDENTIFICATION</scope>
</reference>
<feature type="transmembrane region" description="Helical" evidence="14">
    <location>
        <begin position="60"/>
        <end position="88"/>
    </location>
</feature>
<dbReference type="InParanoid" id="W5LN85"/>
<dbReference type="GO" id="GO:0005886">
    <property type="term" value="C:plasma membrane"/>
    <property type="evidence" value="ECO:0007669"/>
    <property type="project" value="UniProtKB-SubCell"/>
</dbReference>
<keyword evidence="11" id="KW-0325">Glycoprotein</keyword>
<dbReference type="FunFam" id="1.20.1070.10:FF:000013">
    <property type="entry name" value="Olfactory receptor"/>
    <property type="match status" value="1"/>
</dbReference>
<keyword evidence="10 13" id="KW-0675">Receptor</keyword>
<feature type="transmembrane region" description="Helical" evidence="14">
    <location>
        <begin position="95"/>
        <end position="115"/>
    </location>
</feature>
<dbReference type="HOGENOM" id="CLU_012526_0_1_1"/>
<dbReference type="Gene3D" id="1.20.1070.10">
    <property type="entry name" value="Rhodopsin 7-helix transmembrane proteins"/>
    <property type="match status" value="1"/>
</dbReference>
<evidence type="ECO:0000256" key="11">
    <source>
        <dbReference type="ARBA" id="ARBA00023180"/>
    </source>
</evidence>
<reference evidence="16" key="3">
    <citation type="submission" date="2025-08" db="UniProtKB">
        <authorList>
            <consortium name="Ensembl"/>
        </authorList>
    </citation>
    <scope>IDENTIFICATION</scope>
</reference>
<feature type="transmembrane region" description="Helical" evidence="14">
    <location>
        <begin position="177"/>
        <end position="196"/>
    </location>
</feature>
<evidence type="ECO:0000256" key="3">
    <source>
        <dbReference type="ARBA" id="ARBA00022606"/>
    </source>
</evidence>
<evidence type="ECO:0000256" key="14">
    <source>
        <dbReference type="RuleBase" id="RU363047"/>
    </source>
</evidence>
<dbReference type="GeneTree" id="ENSGT00940000161369"/>
<comment type="subcellular location">
    <subcellularLocation>
        <location evidence="1 14">Cell membrane</location>
        <topology evidence="1 14">Multi-pass membrane protein</topology>
    </subcellularLocation>
</comment>
<feature type="transmembrane region" description="Helical" evidence="14">
    <location>
        <begin position="135"/>
        <end position="157"/>
    </location>
</feature>
<evidence type="ECO:0000256" key="13">
    <source>
        <dbReference type="RuleBase" id="RU000688"/>
    </source>
</evidence>
<dbReference type="PROSITE" id="PS50262">
    <property type="entry name" value="G_PROTEIN_RECEP_F1_2"/>
    <property type="match status" value="1"/>
</dbReference>
<feature type="domain" description="G-protein coupled receptors family 1 profile" evidence="15">
    <location>
        <begin position="78"/>
        <end position="330"/>
    </location>
</feature>
<evidence type="ECO:0000256" key="2">
    <source>
        <dbReference type="ARBA" id="ARBA00022475"/>
    </source>
</evidence>
<dbReference type="InterPro" id="IPR050939">
    <property type="entry name" value="Olfactory_GPCR1"/>
</dbReference>
<evidence type="ECO:0000313" key="17">
    <source>
        <dbReference type="Proteomes" id="UP000018467"/>
    </source>
</evidence>
<dbReference type="GO" id="GO:0004984">
    <property type="term" value="F:olfactory receptor activity"/>
    <property type="evidence" value="ECO:0007669"/>
    <property type="project" value="InterPro"/>
</dbReference>
<dbReference type="PROSITE" id="PS00237">
    <property type="entry name" value="G_PROTEIN_RECEP_F1_1"/>
    <property type="match status" value="1"/>
</dbReference>
<feature type="transmembrane region" description="Helical" evidence="14">
    <location>
        <begin position="274"/>
        <end position="291"/>
    </location>
</feature>
<keyword evidence="17" id="KW-1185">Reference proteome</keyword>
<evidence type="ECO:0000256" key="4">
    <source>
        <dbReference type="ARBA" id="ARBA00022692"/>
    </source>
</evidence>
<keyword evidence="5 14" id="KW-0552">Olfaction</keyword>
<evidence type="ECO:0000256" key="10">
    <source>
        <dbReference type="ARBA" id="ARBA00023170"/>
    </source>
</evidence>
<feature type="transmembrane region" description="Helical" evidence="14">
    <location>
        <begin position="311"/>
        <end position="332"/>
    </location>
</feature>
<keyword evidence="8 14" id="KW-0472">Membrane</keyword>
<dbReference type="PANTHER" id="PTHR24242">
    <property type="entry name" value="G-PROTEIN COUPLED RECEPTOR"/>
    <property type="match status" value="1"/>
</dbReference>
<dbReference type="Ensembl" id="ENSAMXT00000021297.2">
    <property type="protein sequence ID" value="ENSAMXP00000021297.2"/>
    <property type="gene ID" value="ENSAMXG00000020678.2"/>
</dbReference>
<dbReference type="Proteomes" id="UP000018467">
    <property type="component" value="Unassembled WGS sequence"/>
</dbReference>
<dbReference type="InterPro" id="IPR000725">
    <property type="entry name" value="Olfact_rcpt"/>
</dbReference>
<dbReference type="SUPFAM" id="SSF81321">
    <property type="entry name" value="Family A G protein-coupled receptor-like"/>
    <property type="match status" value="1"/>
</dbReference>
<evidence type="ECO:0000256" key="5">
    <source>
        <dbReference type="ARBA" id="ARBA00022725"/>
    </source>
</evidence>
<dbReference type="InterPro" id="IPR000276">
    <property type="entry name" value="GPCR_Rhodpsn"/>
</dbReference>
<keyword evidence="12 13" id="KW-0807">Transducer</keyword>
<keyword evidence="6 14" id="KW-1133">Transmembrane helix</keyword>
<dbReference type="PRINTS" id="PR00245">
    <property type="entry name" value="OLFACTORYR"/>
</dbReference>
<keyword evidence="3 14" id="KW-0716">Sensory transduction</keyword>
<reference evidence="17" key="1">
    <citation type="submission" date="2013-03" db="EMBL/GenBank/DDBJ databases">
        <authorList>
            <person name="Jeffery W."/>
            <person name="Warren W."/>
            <person name="Wilson R.K."/>
        </authorList>
    </citation>
    <scope>NUCLEOTIDE SEQUENCE</scope>
    <source>
        <strain evidence="17">female</strain>
    </source>
</reference>
<evidence type="ECO:0000256" key="8">
    <source>
        <dbReference type="ARBA" id="ARBA00023136"/>
    </source>
</evidence>
<dbReference type="Pfam" id="PF13853">
    <property type="entry name" value="7tm_4"/>
    <property type="match status" value="1"/>
</dbReference>
<protein>
    <recommendedName>
        <fullName evidence="14">Olfactory receptor</fullName>
    </recommendedName>
</protein>
<dbReference type="InterPro" id="IPR017452">
    <property type="entry name" value="GPCR_Rhodpsn_7TM"/>
</dbReference>
<keyword evidence="7 13" id="KW-0297">G-protein coupled receptor</keyword>
<evidence type="ECO:0000259" key="15">
    <source>
        <dbReference type="PROSITE" id="PS50262"/>
    </source>
</evidence>
<evidence type="ECO:0000256" key="12">
    <source>
        <dbReference type="ARBA" id="ARBA00023224"/>
    </source>
</evidence>
<evidence type="ECO:0000256" key="1">
    <source>
        <dbReference type="ARBA" id="ARBA00004651"/>
    </source>
</evidence>
<comment type="similarity">
    <text evidence="13">Belongs to the G-protein coupled receptor 1 family.</text>
</comment>
<dbReference type="AlphaFoldDB" id="W5LN85"/>
<name>W5LN85_ASTMX</name>
<keyword evidence="4 13" id="KW-0812">Transmembrane</keyword>
<dbReference type="GO" id="GO:0004930">
    <property type="term" value="F:G protein-coupled receptor activity"/>
    <property type="evidence" value="ECO:0007669"/>
    <property type="project" value="UniProtKB-KW"/>
</dbReference>
<keyword evidence="9" id="KW-1015">Disulfide bond</keyword>
<sequence>MNFGIFSFLCCFTEEDFSQILRGSSELFVKMESISVKNQTSVSVVSEFILLGFAGLQAEYFGLVGALFLSVYITVLVSNSVFVMMLLVEPRLQKPMYIIMMNLALADIGFCTVVLPKTVSRYLLDGGTISFHACMFQRLLVHYFANVNFLVMTTMALDRFLAVCYPLRYPVLMTNRIMILLNGISWTVSMIIPAFITTQMSQMPFCGPNRIVHCFCDTAFLYSLVCSNVSAQSFVFTSLVTSIISLTLLIITFFYLSIVVSVMRMSSSLSKTKAFSTCGTQLCIICIHYVPRFVVLTSPYLPNVKFDINHRIAFTLTYWLIPPLLNPFLYFFRTKEIRQLFHKWCSCAQRHVRRSQINILSVSN</sequence>
<keyword evidence="2 14" id="KW-1003">Cell membrane</keyword>
<organism evidence="16 17">
    <name type="scientific">Astyanax mexicanus</name>
    <name type="common">Blind cave fish</name>
    <name type="synonym">Astyanax fasciatus mexicanus</name>
    <dbReference type="NCBI Taxonomy" id="7994"/>
    <lineage>
        <taxon>Eukaryota</taxon>
        <taxon>Metazoa</taxon>
        <taxon>Chordata</taxon>
        <taxon>Craniata</taxon>
        <taxon>Vertebrata</taxon>
        <taxon>Euteleostomi</taxon>
        <taxon>Actinopterygii</taxon>
        <taxon>Neopterygii</taxon>
        <taxon>Teleostei</taxon>
        <taxon>Ostariophysi</taxon>
        <taxon>Characiformes</taxon>
        <taxon>Characoidei</taxon>
        <taxon>Acestrorhamphidae</taxon>
        <taxon>Acestrorhamphinae</taxon>
        <taxon>Astyanax</taxon>
    </lineage>
</organism>